<dbReference type="Proteomes" id="UP000597341">
    <property type="component" value="Unassembled WGS sequence"/>
</dbReference>
<dbReference type="EMBL" id="BNAD01000006">
    <property type="protein sequence ID" value="GHE17938.1"/>
    <property type="molecule type" value="Genomic_DNA"/>
</dbReference>
<sequence>MKTTITQVGVPEDVRPDRRLLTAGVTALAAAAIGSVLAASPAMSESPSTDDSCRIQIVGDQWYGSGCDDRGVRSAP</sequence>
<evidence type="ECO:0000313" key="1">
    <source>
        <dbReference type="EMBL" id="GHE17938.1"/>
    </source>
</evidence>
<keyword evidence="2" id="KW-1185">Reference proteome</keyword>
<dbReference type="RefSeq" id="WP_191279854.1">
    <property type="nucleotide sequence ID" value="NZ_BNAD01000006.1"/>
</dbReference>
<organism evidence="1 2">
    <name type="scientific">Nocardioides flavus</name>
    <name type="common">ex Wang et al. 2016</name>
    <dbReference type="NCBI Taxonomy" id="2058780"/>
    <lineage>
        <taxon>Bacteria</taxon>
        <taxon>Bacillati</taxon>
        <taxon>Actinomycetota</taxon>
        <taxon>Actinomycetes</taxon>
        <taxon>Propionibacteriales</taxon>
        <taxon>Nocardioidaceae</taxon>
        <taxon>Nocardioides</taxon>
    </lineage>
</organism>
<gene>
    <name evidence="1" type="ORF">GCM10011376_25480</name>
</gene>
<comment type="caution">
    <text evidence="1">The sequence shown here is derived from an EMBL/GenBank/DDBJ whole genome shotgun (WGS) entry which is preliminary data.</text>
</comment>
<proteinExistence type="predicted"/>
<accession>A0ABQ3HJS9</accession>
<evidence type="ECO:0000313" key="2">
    <source>
        <dbReference type="Proteomes" id="UP000597341"/>
    </source>
</evidence>
<protein>
    <submittedName>
        <fullName evidence="1">Uncharacterized protein</fullName>
    </submittedName>
</protein>
<reference evidence="2" key="1">
    <citation type="journal article" date="2019" name="Int. J. Syst. Evol. Microbiol.">
        <title>The Global Catalogue of Microorganisms (GCM) 10K type strain sequencing project: providing services to taxonomists for standard genome sequencing and annotation.</title>
        <authorList>
            <consortium name="The Broad Institute Genomics Platform"/>
            <consortium name="The Broad Institute Genome Sequencing Center for Infectious Disease"/>
            <person name="Wu L."/>
            <person name="Ma J."/>
        </authorList>
    </citation>
    <scope>NUCLEOTIDE SEQUENCE [LARGE SCALE GENOMIC DNA]</scope>
    <source>
        <strain evidence="2">CGMCC 1.12791</strain>
    </source>
</reference>
<name>A0ABQ3HJS9_9ACTN</name>